<comment type="similarity">
    <text evidence="7">Belongs to the class I-like SAM-binding methyltransferase superfamily. rRNA adenine N(6)-methyltransferase family. RsmA subfamily.</text>
</comment>
<keyword evidence="6 7" id="KW-0694">RNA-binding</keyword>
<evidence type="ECO:0000256" key="6">
    <source>
        <dbReference type="ARBA" id="ARBA00022884"/>
    </source>
</evidence>
<evidence type="ECO:0000256" key="7">
    <source>
        <dbReference type="HAMAP-Rule" id="MF_00607"/>
    </source>
</evidence>
<dbReference type="GO" id="GO:0005829">
    <property type="term" value="C:cytosol"/>
    <property type="evidence" value="ECO:0007669"/>
    <property type="project" value="TreeGrafter"/>
</dbReference>
<proteinExistence type="inferred from homology"/>
<feature type="binding site" evidence="7 8">
    <location>
        <position position="101"/>
    </location>
    <ligand>
        <name>S-adenosyl-L-methionine</name>
        <dbReference type="ChEBI" id="CHEBI:59789"/>
    </ligand>
</feature>
<evidence type="ECO:0000313" key="10">
    <source>
        <dbReference type="EMBL" id="SHJ82120.1"/>
    </source>
</evidence>
<evidence type="ECO:0000256" key="5">
    <source>
        <dbReference type="ARBA" id="ARBA00022691"/>
    </source>
</evidence>
<keyword evidence="2 7" id="KW-0698">rRNA processing</keyword>
<evidence type="ECO:0000259" key="9">
    <source>
        <dbReference type="SMART" id="SM00650"/>
    </source>
</evidence>
<dbReference type="GO" id="GO:0003723">
    <property type="term" value="F:RNA binding"/>
    <property type="evidence" value="ECO:0007669"/>
    <property type="project" value="UniProtKB-UniRule"/>
</dbReference>
<organism evidence="10 11">
    <name type="scientific">Geosporobacter subterraneus DSM 17957</name>
    <dbReference type="NCBI Taxonomy" id="1121919"/>
    <lineage>
        <taxon>Bacteria</taxon>
        <taxon>Bacillati</taxon>
        <taxon>Bacillota</taxon>
        <taxon>Clostridia</taxon>
        <taxon>Peptostreptococcales</taxon>
        <taxon>Thermotaleaceae</taxon>
        <taxon>Geosporobacter</taxon>
    </lineage>
</organism>
<feature type="binding site" evidence="7 8">
    <location>
        <position position="30"/>
    </location>
    <ligand>
        <name>S-adenosyl-L-methionine</name>
        <dbReference type="ChEBI" id="CHEBI:59789"/>
    </ligand>
</feature>
<dbReference type="SUPFAM" id="SSF53335">
    <property type="entry name" value="S-adenosyl-L-methionine-dependent methyltransferases"/>
    <property type="match status" value="1"/>
</dbReference>
<evidence type="ECO:0000313" key="11">
    <source>
        <dbReference type="Proteomes" id="UP000184536"/>
    </source>
</evidence>
<dbReference type="InterPro" id="IPR001737">
    <property type="entry name" value="KsgA/Erm"/>
</dbReference>
<evidence type="ECO:0000256" key="1">
    <source>
        <dbReference type="ARBA" id="ARBA00022490"/>
    </source>
</evidence>
<dbReference type="NCBIfam" id="TIGR00755">
    <property type="entry name" value="ksgA"/>
    <property type="match status" value="1"/>
</dbReference>
<dbReference type="CDD" id="cd02440">
    <property type="entry name" value="AdoMet_MTases"/>
    <property type="match status" value="1"/>
</dbReference>
<dbReference type="PANTHER" id="PTHR11727">
    <property type="entry name" value="DIMETHYLADENOSINE TRANSFERASE"/>
    <property type="match status" value="1"/>
</dbReference>
<dbReference type="RefSeq" id="WP_110942004.1">
    <property type="nucleotide sequence ID" value="NZ_FQZV01000044.1"/>
</dbReference>
<dbReference type="HAMAP" id="MF_00607">
    <property type="entry name" value="16SrRNA_methyltr_A"/>
    <property type="match status" value="1"/>
</dbReference>
<dbReference type="InterPro" id="IPR020596">
    <property type="entry name" value="rRNA_Ade_Mease_Trfase_CS"/>
</dbReference>
<dbReference type="InterPro" id="IPR029063">
    <property type="entry name" value="SAM-dependent_MTases_sf"/>
</dbReference>
<accession>A0A1M6MFL8</accession>
<evidence type="ECO:0000256" key="8">
    <source>
        <dbReference type="PROSITE-ProRule" id="PRU01026"/>
    </source>
</evidence>
<dbReference type="EMBL" id="FQZV01000044">
    <property type="protein sequence ID" value="SHJ82120.1"/>
    <property type="molecule type" value="Genomic_DNA"/>
</dbReference>
<dbReference type="InterPro" id="IPR020598">
    <property type="entry name" value="rRNA_Ade_methylase_Trfase_N"/>
</dbReference>
<dbReference type="Gene3D" id="3.40.50.150">
    <property type="entry name" value="Vaccinia Virus protein VP39"/>
    <property type="match status" value="1"/>
</dbReference>
<feature type="binding site" evidence="7 8">
    <location>
        <position position="76"/>
    </location>
    <ligand>
        <name>S-adenosyl-L-methionine</name>
        <dbReference type="ChEBI" id="CHEBI:59789"/>
    </ligand>
</feature>
<dbReference type="STRING" id="1121919.SAMN02745975_02957"/>
<feature type="binding site" evidence="7 8">
    <location>
        <position position="28"/>
    </location>
    <ligand>
        <name>S-adenosyl-L-methionine</name>
        <dbReference type="ChEBI" id="CHEBI:59789"/>
    </ligand>
</feature>
<dbReference type="InterPro" id="IPR023165">
    <property type="entry name" value="rRNA_Ade_diMease-like_C"/>
</dbReference>
<dbReference type="AlphaFoldDB" id="A0A1M6MFL8"/>
<comment type="subcellular location">
    <subcellularLocation>
        <location evidence="7">Cytoplasm</location>
    </subcellularLocation>
</comment>
<evidence type="ECO:0000256" key="3">
    <source>
        <dbReference type="ARBA" id="ARBA00022603"/>
    </source>
</evidence>
<dbReference type="PANTHER" id="PTHR11727:SF7">
    <property type="entry name" value="DIMETHYLADENOSINE TRANSFERASE-RELATED"/>
    <property type="match status" value="1"/>
</dbReference>
<feature type="binding site" evidence="7 8">
    <location>
        <position position="125"/>
    </location>
    <ligand>
        <name>S-adenosyl-L-methionine</name>
        <dbReference type="ChEBI" id="CHEBI:59789"/>
    </ligand>
</feature>
<dbReference type="Gene3D" id="1.10.8.100">
    <property type="entry name" value="Ribosomal RNA adenine dimethylase-like, domain 2"/>
    <property type="match status" value="1"/>
</dbReference>
<dbReference type="Pfam" id="PF00398">
    <property type="entry name" value="RrnaAD"/>
    <property type="match status" value="1"/>
</dbReference>
<gene>
    <name evidence="7" type="primary">rsmA</name>
    <name evidence="7" type="synonym">ksgA</name>
    <name evidence="10" type="ORF">SAMN02745975_02957</name>
</gene>
<protein>
    <recommendedName>
        <fullName evidence="7">Ribosomal RNA small subunit methyltransferase A</fullName>
        <ecNumber evidence="7">2.1.1.182</ecNumber>
    </recommendedName>
    <alternativeName>
        <fullName evidence="7">16S rRNA (adenine(1518)-N(6)/adenine(1519)-N(6))-dimethyltransferase</fullName>
    </alternativeName>
    <alternativeName>
        <fullName evidence="7">16S rRNA dimethyladenosine transferase</fullName>
    </alternativeName>
    <alternativeName>
        <fullName evidence="7">16S rRNA dimethylase</fullName>
    </alternativeName>
    <alternativeName>
        <fullName evidence="7">S-adenosylmethionine-6-N', N'-adenosyl(rRNA) dimethyltransferase</fullName>
    </alternativeName>
</protein>
<dbReference type="PROSITE" id="PS01131">
    <property type="entry name" value="RRNA_A_DIMETH"/>
    <property type="match status" value="1"/>
</dbReference>
<keyword evidence="4 7" id="KW-0808">Transferase</keyword>
<keyword evidence="5 7" id="KW-0949">S-adenosyl-L-methionine</keyword>
<sequence>MERLISPRITKEVVQKYGFKFSKSLGQNFLIDENILNKIIDGASVTKEDYVIEVGPGIGTLTQALADQAKEVVAVEIDKSLLPILAETLGPWENVSVVNADVLKLDLHELIQEKFGGAPVKVIANLPYYVTTPIIMKFLEERVPLKNMVVMIQKEVADRMQAKPGTKDYGALSVAVQYYCEPKIITRVPPSAFIPQPNVESTVIRLTLLESPRVKVKEEEILFQVVRAAFGKRRKTLLNALSSSDLGVGKEQVKDALTKAKIEENRRGETLTIEEFGILADAVAEVKS</sequence>
<dbReference type="GO" id="GO:0052908">
    <property type="term" value="F:16S rRNA (adenine(1518)-N(6)/adenine(1519)-N(6))-dimethyltransferase activity"/>
    <property type="evidence" value="ECO:0007669"/>
    <property type="project" value="UniProtKB-EC"/>
</dbReference>
<keyword evidence="1 7" id="KW-0963">Cytoplasm</keyword>
<dbReference type="Proteomes" id="UP000184536">
    <property type="component" value="Unassembled WGS sequence"/>
</dbReference>
<comment type="function">
    <text evidence="7">Specifically dimethylates two adjacent adenosines (A1518 and A1519) in the loop of a conserved hairpin near the 3'-end of 16S rRNA in the 30S particle. May play a critical role in biogenesis of 30S subunits.</text>
</comment>
<dbReference type="PROSITE" id="PS51689">
    <property type="entry name" value="SAM_RNA_A_N6_MT"/>
    <property type="match status" value="1"/>
</dbReference>
<keyword evidence="11" id="KW-1185">Reference proteome</keyword>
<dbReference type="EC" id="2.1.1.182" evidence="7"/>
<dbReference type="SMART" id="SM00650">
    <property type="entry name" value="rADc"/>
    <property type="match status" value="1"/>
</dbReference>
<name>A0A1M6MFL8_9FIRM</name>
<dbReference type="OrthoDB" id="9814755at2"/>
<dbReference type="FunFam" id="3.40.50.150:FF:000023">
    <property type="entry name" value="Ribosomal RNA small subunit methyltransferase A"/>
    <property type="match status" value="1"/>
</dbReference>
<feature type="binding site" evidence="7 8">
    <location>
        <position position="55"/>
    </location>
    <ligand>
        <name>S-adenosyl-L-methionine</name>
        <dbReference type="ChEBI" id="CHEBI:59789"/>
    </ligand>
</feature>
<keyword evidence="3 7" id="KW-0489">Methyltransferase</keyword>
<feature type="domain" description="Ribosomal RNA adenine methylase transferase N-terminal" evidence="9">
    <location>
        <begin position="35"/>
        <end position="210"/>
    </location>
</feature>
<evidence type="ECO:0000256" key="2">
    <source>
        <dbReference type="ARBA" id="ARBA00022552"/>
    </source>
</evidence>
<comment type="catalytic activity">
    <reaction evidence="7">
        <text>adenosine(1518)/adenosine(1519) in 16S rRNA + 4 S-adenosyl-L-methionine = N(6)-dimethyladenosine(1518)/N(6)-dimethyladenosine(1519) in 16S rRNA + 4 S-adenosyl-L-homocysteine + 4 H(+)</text>
        <dbReference type="Rhea" id="RHEA:19609"/>
        <dbReference type="Rhea" id="RHEA-COMP:10232"/>
        <dbReference type="Rhea" id="RHEA-COMP:10233"/>
        <dbReference type="ChEBI" id="CHEBI:15378"/>
        <dbReference type="ChEBI" id="CHEBI:57856"/>
        <dbReference type="ChEBI" id="CHEBI:59789"/>
        <dbReference type="ChEBI" id="CHEBI:74411"/>
        <dbReference type="ChEBI" id="CHEBI:74493"/>
        <dbReference type="EC" id="2.1.1.182"/>
    </reaction>
</comment>
<evidence type="ECO:0000256" key="4">
    <source>
        <dbReference type="ARBA" id="ARBA00022679"/>
    </source>
</evidence>
<reference evidence="11" key="1">
    <citation type="submission" date="2016-11" db="EMBL/GenBank/DDBJ databases">
        <authorList>
            <person name="Varghese N."/>
            <person name="Submissions S."/>
        </authorList>
    </citation>
    <scope>NUCLEOTIDE SEQUENCE [LARGE SCALE GENOMIC DNA]</scope>
    <source>
        <strain evidence="11">DSM 17957</strain>
    </source>
</reference>
<dbReference type="InterPro" id="IPR011530">
    <property type="entry name" value="rRNA_adenine_dimethylase"/>
</dbReference>